<dbReference type="PROSITE" id="PS50111">
    <property type="entry name" value="CHEMOTAXIS_TRANSDUC_2"/>
    <property type="match status" value="1"/>
</dbReference>
<evidence type="ECO:0000256" key="1">
    <source>
        <dbReference type="ARBA" id="ARBA00004370"/>
    </source>
</evidence>
<reference evidence="7 8" key="1">
    <citation type="submission" date="2019-09" db="EMBL/GenBank/DDBJ databases">
        <title>Nitrincola iocasae sp. nov., a bacterium isolated from the sediment collected at a cold seep field in South China Sea.</title>
        <authorList>
            <person name="Zhang H."/>
            <person name="Wang H."/>
            <person name="Li C."/>
        </authorList>
    </citation>
    <scope>NUCLEOTIDE SEQUENCE [LARGE SCALE GENOMIC DNA]</scope>
    <source>
        <strain evidence="7 8">KXZD1103</strain>
    </source>
</reference>
<dbReference type="PANTHER" id="PTHR32089:SF112">
    <property type="entry name" value="LYSOZYME-LIKE PROTEIN-RELATED"/>
    <property type="match status" value="1"/>
</dbReference>
<keyword evidence="4" id="KW-0175">Coiled coil</keyword>
<organism evidence="7 8">
    <name type="scientific">Nitrincola iocasae</name>
    <dbReference type="NCBI Taxonomy" id="2614693"/>
    <lineage>
        <taxon>Bacteria</taxon>
        <taxon>Pseudomonadati</taxon>
        <taxon>Pseudomonadota</taxon>
        <taxon>Gammaproteobacteria</taxon>
        <taxon>Oceanospirillales</taxon>
        <taxon>Oceanospirillaceae</taxon>
        <taxon>Nitrincola</taxon>
    </lineage>
</organism>
<comment type="subcellular location">
    <subcellularLocation>
        <location evidence="1">Membrane</location>
    </subcellularLocation>
</comment>
<accession>A0A5J6LII7</accession>
<protein>
    <submittedName>
        <fullName evidence="7">Methyl-accepting chemotaxis protein</fullName>
    </submittedName>
</protein>
<evidence type="ECO:0000313" key="8">
    <source>
        <dbReference type="Proteomes" id="UP000325606"/>
    </source>
</evidence>
<gene>
    <name evidence="7" type="ORF">F5I99_19030</name>
</gene>
<keyword evidence="8" id="KW-1185">Reference proteome</keyword>
<dbReference type="EMBL" id="CP044222">
    <property type="protein sequence ID" value="QEW08409.1"/>
    <property type="molecule type" value="Genomic_DNA"/>
</dbReference>
<feature type="transmembrane region" description="Helical" evidence="5">
    <location>
        <begin position="49"/>
        <end position="70"/>
    </location>
</feature>
<dbReference type="Proteomes" id="UP000325606">
    <property type="component" value="Chromosome"/>
</dbReference>
<feature type="transmembrane region" description="Helical" evidence="5">
    <location>
        <begin position="21"/>
        <end position="43"/>
    </location>
</feature>
<evidence type="ECO:0000256" key="2">
    <source>
        <dbReference type="ARBA" id="ARBA00023224"/>
    </source>
</evidence>
<dbReference type="GO" id="GO:0007165">
    <property type="term" value="P:signal transduction"/>
    <property type="evidence" value="ECO:0007669"/>
    <property type="project" value="UniProtKB-KW"/>
</dbReference>
<sequence>MAEMIDEQALKITGGTKAQARIIRCVVVATLTVAAMGAVAVLMAGGLGLLQLVYAAFLLGIGGVMTAWSIHQCTRTFDNYRREIHHMLDRECEQTQLNCENGLSQLCIGVLPVWSGQVEIARVHTEESVTDLANRFVGLSQRIEETTAASQASDRTGLVALLNESQVELNSIIRSLRATLDEKEKLLTEIAELASKTDELKKMADSVAVIAGQTNLLALNAAIEAARAGEAGRGFAVVADEVRSLSVLSGNTGKSIGNTVAAVNNAIANTLKISKLSTERDSAMLAESEDLIGSILERFHRVTDELASSTDALYSESKAVGSQIGHVLVSLQFQDRVSQIMNHVSQDMGKLQLELSARREKMNAGERPEPMNVDNWLIELGRTYTTPEQHALHDDTQQSCSDDAEITFF</sequence>
<dbReference type="Gene3D" id="1.10.287.950">
    <property type="entry name" value="Methyl-accepting chemotaxis protein"/>
    <property type="match status" value="1"/>
</dbReference>
<keyword evidence="5" id="KW-1133">Transmembrane helix</keyword>
<evidence type="ECO:0000313" key="7">
    <source>
        <dbReference type="EMBL" id="QEW08409.1"/>
    </source>
</evidence>
<proteinExistence type="predicted"/>
<keyword evidence="5" id="KW-0812">Transmembrane</keyword>
<name>A0A5J6LII7_9GAMM</name>
<dbReference type="KEGG" id="nik:F5I99_19030"/>
<evidence type="ECO:0000256" key="4">
    <source>
        <dbReference type="SAM" id="Coils"/>
    </source>
</evidence>
<keyword evidence="2 3" id="KW-0807">Transducer</keyword>
<evidence type="ECO:0000256" key="3">
    <source>
        <dbReference type="PROSITE-ProRule" id="PRU00284"/>
    </source>
</evidence>
<evidence type="ECO:0000259" key="6">
    <source>
        <dbReference type="PROSITE" id="PS50111"/>
    </source>
</evidence>
<dbReference type="InterPro" id="IPR004089">
    <property type="entry name" value="MCPsignal_dom"/>
</dbReference>
<feature type="coiled-coil region" evidence="4">
    <location>
        <begin position="173"/>
        <end position="203"/>
    </location>
</feature>
<dbReference type="PANTHER" id="PTHR32089">
    <property type="entry name" value="METHYL-ACCEPTING CHEMOTAXIS PROTEIN MCPB"/>
    <property type="match status" value="1"/>
</dbReference>
<dbReference type="AlphaFoldDB" id="A0A5J6LII7"/>
<dbReference type="SMART" id="SM00283">
    <property type="entry name" value="MA"/>
    <property type="match status" value="1"/>
</dbReference>
<feature type="domain" description="Methyl-accepting transducer" evidence="6">
    <location>
        <begin position="126"/>
        <end position="332"/>
    </location>
</feature>
<dbReference type="Pfam" id="PF00015">
    <property type="entry name" value="MCPsignal"/>
    <property type="match status" value="1"/>
</dbReference>
<keyword evidence="5" id="KW-0472">Membrane</keyword>
<dbReference type="GO" id="GO:0006935">
    <property type="term" value="P:chemotaxis"/>
    <property type="evidence" value="ECO:0007669"/>
    <property type="project" value="UniProtKB-ARBA"/>
</dbReference>
<dbReference type="GO" id="GO:0016020">
    <property type="term" value="C:membrane"/>
    <property type="evidence" value="ECO:0007669"/>
    <property type="project" value="UniProtKB-SubCell"/>
</dbReference>
<evidence type="ECO:0000256" key="5">
    <source>
        <dbReference type="SAM" id="Phobius"/>
    </source>
</evidence>
<dbReference type="SUPFAM" id="SSF58104">
    <property type="entry name" value="Methyl-accepting chemotaxis protein (MCP) signaling domain"/>
    <property type="match status" value="1"/>
</dbReference>